<dbReference type="Proteomes" id="UP000886890">
    <property type="component" value="Unassembled WGS sequence"/>
</dbReference>
<keyword evidence="1" id="KW-0677">Repeat</keyword>
<gene>
    <name evidence="4" type="ORF">H9734_08545</name>
</gene>
<evidence type="ECO:0000313" key="4">
    <source>
        <dbReference type="EMBL" id="HIX77624.1"/>
    </source>
</evidence>
<keyword evidence="3" id="KW-0732">Signal</keyword>
<evidence type="ECO:0000256" key="3">
    <source>
        <dbReference type="SAM" id="SignalP"/>
    </source>
</evidence>
<reference evidence="4" key="1">
    <citation type="journal article" date="2021" name="PeerJ">
        <title>Extensive microbial diversity within the chicken gut microbiome revealed by metagenomics and culture.</title>
        <authorList>
            <person name="Gilroy R."/>
            <person name="Ravi A."/>
            <person name="Getino M."/>
            <person name="Pursley I."/>
            <person name="Horton D.L."/>
            <person name="Alikhan N.F."/>
            <person name="Baker D."/>
            <person name="Gharbi K."/>
            <person name="Hall N."/>
            <person name="Watson M."/>
            <person name="Adriaenssens E.M."/>
            <person name="Foster-Nyarko E."/>
            <person name="Jarju S."/>
            <person name="Secka A."/>
            <person name="Antonio M."/>
            <person name="Oren A."/>
            <person name="Chaudhuri R.R."/>
            <person name="La Ragione R."/>
            <person name="Hildebrand F."/>
            <person name="Pallen M.J."/>
        </authorList>
    </citation>
    <scope>NUCLEOTIDE SEQUENCE</scope>
    <source>
        <strain evidence="4">CHK183-1962</strain>
    </source>
</reference>
<dbReference type="AlphaFoldDB" id="A0A9D2BJL9"/>
<comment type="caution">
    <text evidence="4">The sequence shown here is derived from an EMBL/GenBank/DDBJ whole genome shotgun (WGS) entry which is preliminary data.</text>
</comment>
<dbReference type="Pfam" id="PF19085">
    <property type="entry name" value="Choline_bind_2"/>
    <property type="match status" value="1"/>
</dbReference>
<feature type="repeat" description="Cell wall-binding" evidence="2">
    <location>
        <begin position="178"/>
        <end position="197"/>
    </location>
</feature>
<accession>A0A9D2BJL9</accession>
<proteinExistence type="predicted"/>
<evidence type="ECO:0000256" key="1">
    <source>
        <dbReference type="ARBA" id="ARBA00022737"/>
    </source>
</evidence>
<feature type="signal peptide" evidence="3">
    <location>
        <begin position="1"/>
        <end position="18"/>
    </location>
</feature>
<evidence type="ECO:0000313" key="5">
    <source>
        <dbReference type="Proteomes" id="UP000886890"/>
    </source>
</evidence>
<dbReference type="InterPro" id="IPR018337">
    <property type="entry name" value="Cell_wall/Cho-bd_repeat"/>
</dbReference>
<feature type="chain" id="PRO_5038941935" description="N-acetylmuramoyl-L-alanine amidase" evidence="3">
    <location>
        <begin position="19"/>
        <end position="237"/>
    </location>
</feature>
<dbReference type="PROSITE" id="PS51170">
    <property type="entry name" value="CW"/>
    <property type="match status" value="2"/>
</dbReference>
<dbReference type="Gene3D" id="2.10.270.10">
    <property type="entry name" value="Cholin Binding"/>
    <property type="match status" value="1"/>
</dbReference>
<protein>
    <recommendedName>
        <fullName evidence="6">N-acetylmuramoyl-L-alanine amidase</fullName>
    </recommendedName>
</protein>
<sequence length="237" mass="25917">MRKKIVVFAAVCALGLSALNGCSSTEDTEGQAATVSTASQVAEMDDPDAIVADDSLEKPTFTTDLSGSVSFHLNEEASPLNVEAAVNDGGTITYQWYVNTVNVNGGGTPIEGATGPSCTPELTEEGIFYYYVVATNTLDHSMAKTTSSTIEVQILAAGEWIQDDTGWWYRYDDGSYPVSCWKKINGEWYSFDENGYMRSNGWYQEGDSWYYLNPDGSMAHDTVIDGYTVDSDGRWVQ</sequence>
<evidence type="ECO:0000256" key="2">
    <source>
        <dbReference type="PROSITE-ProRule" id="PRU00591"/>
    </source>
</evidence>
<name>A0A9D2BJL9_9FIRM</name>
<reference evidence="4" key="2">
    <citation type="submission" date="2021-04" db="EMBL/GenBank/DDBJ databases">
        <authorList>
            <person name="Gilroy R."/>
        </authorList>
    </citation>
    <scope>NUCLEOTIDE SEQUENCE</scope>
    <source>
        <strain evidence="4">CHK183-1962</strain>
    </source>
</reference>
<dbReference type="Gene3D" id="2.60.40.2700">
    <property type="match status" value="1"/>
</dbReference>
<organism evidence="4 5">
    <name type="scientific">Candidatus Fusicatenibacter merdavium</name>
    <dbReference type="NCBI Taxonomy" id="2838600"/>
    <lineage>
        <taxon>Bacteria</taxon>
        <taxon>Bacillati</taxon>
        <taxon>Bacillota</taxon>
        <taxon>Clostridia</taxon>
        <taxon>Lachnospirales</taxon>
        <taxon>Lachnospiraceae</taxon>
        <taxon>Fusicatenibacter</taxon>
    </lineage>
</organism>
<dbReference type="EMBL" id="DXEK01000141">
    <property type="protein sequence ID" value="HIX77624.1"/>
    <property type="molecule type" value="Genomic_DNA"/>
</dbReference>
<feature type="repeat" description="Cell wall-binding" evidence="2">
    <location>
        <begin position="199"/>
        <end position="218"/>
    </location>
</feature>
<evidence type="ECO:0008006" key="6">
    <source>
        <dbReference type="Google" id="ProtNLM"/>
    </source>
</evidence>
<dbReference type="SUPFAM" id="SSF69360">
    <property type="entry name" value="Cell wall binding repeat"/>
    <property type="match status" value="1"/>
</dbReference>